<evidence type="ECO:0000313" key="3">
    <source>
        <dbReference type="EMBL" id="EMY32688.1"/>
    </source>
</evidence>
<dbReference type="RefSeq" id="WP_005273086.1">
    <property type="nucleotide sequence ID" value="NZ_ANPE02000238.1"/>
</dbReference>
<evidence type="ECO:0000259" key="2">
    <source>
        <dbReference type="Pfam" id="PF14361"/>
    </source>
</evidence>
<gene>
    <name evidence="3" type="ORF">D477_018686</name>
</gene>
<evidence type="ECO:0000313" key="4">
    <source>
        <dbReference type="Proteomes" id="UP000010729"/>
    </source>
</evidence>
<dbReference type="Pfam" id="PF13556">
    <property type="entry name" value="HTH_30"/>
    <property type="match status" value="1"/>
</dbReference>
<name>N1V371_9MICC</name>
<dbReference type="InterPro" id="IPR025751">
    <property type="entry name" value="RsbRD_N_dom"/>
</dbReference>
<organism evidence="3 4">
    <name type="scientific">Arthrobacter crystallopoietes BAB-32</name>
    <dbReference type="NCBI Taxonomy" id="1246476"/>
    <lineage>
        <taxon>Bacteria</taxon>
        <taxon>Bacillati</taxon>
        <taxon>Actinomycetota</taxon>
        <taxon>Actinomycetes</taxon>
        <taxon>Micrococcales</taxon>
        <taxon>Micrococcaceae</taxon>
        <taxon>Crystallibacter</taxon>
    </lineage>
</organism>
<feature type="domain" description="RsbT co-antagonist protein RsbRD N-terminal" evidence="2">
    <location>
        <begin position="30"/>
        <end position="169"/>
    </location>
</feature>
<evidence type="ECO:0000259" key="1">
    <source>
        <dbReference type="Pfam" id="PF13556"/>
    </source>
</evidence>
<dbReference type="Gene3D" id="1.10.10.2840">
    <property type="entry name" value="PucR C-terminal helix-turn-helix domain"/>
    <property type="match status" value="1"/>
</dbReference>
<dbReference type="InterPro" id="IPR025736">
    <property type="entry name" value="PucR_C-HTH_dom"/>
</dbReference>
<feature type="domain" description="PucR C-terminal helix-turn-helix" evidence="1">
    <location>
        <begin position="338"/>
        <end position="392"/>
    </location>
</feature>
<comment type="caution">
    <text evidence="3">The sequence shown here is derived from an EMBL/GenBank/DDBJ whole genome shotgun (WGS) entry which is preliminary data.</text>
</comment>
<dbReference type="Pfam" id="PF14361">
    <property type="entry name" value="RsbRD_N"/>
    <property type="match status" value="1"/>
</dbReference>
<accession>N1V371</accession>
<sequence length="394" mass="42532">MAATSRKQEINDDDVLAARWNALLDLLSVDALTDTFLDRVLQLEDYREGRLPTSEIRRTGAASFDALIESLRPGTDTAQLTAERQNIALDVGVSRARAGIPVESLMTAIRLDFTVLWGQLMALAAPEDAPLLVRRAETVWEVVDSYAAQTQAVYIAERQRMAQEASSVRQGLVASIFGPAAPPPALVERISDELGLDPAAPLGVAVATAEEAAALRLVIAQADRRGAEIFTHPLADALIAFWPPDERPGSALHDAADRIRRLRCGLVEYADGVAALWDAARIARDLAQLVEPADGGALTLANGWPRIARLRLTSARLPLAADVEAALAACGPSERERLTEAVQSYLSTGSIAESAARLFCHRNTLMNRLRRFTELTGTDPTIPAQAARLVVAWL</sequence>
<dbReference type="OrthoDB" id="3190266at2"/>
<dbReference type="InterPro" id="IPR051448">
    <property type="entry name" value="CdaR-like_regulators"/>
</dbReference>
<reference evidence="3 4" key="1">
    <citation type="journal article" date="2013" name="Genome Announc.">
        <title>Draft Genome Sequence of Arthrobacter crystallopoietes Strain BAB-32, Revealing Genes for Bioremediation.</title>
        <authorList>
            <person name="Joshi M.N."/>
            <person name="Pandit A.S."/>
            <person name="Sharma A."/>
            <person name="Pandya R.V."/>
            <person name="Desai S.M."/>
            <person name="Saxena A.K."/>
            <person name="Bagatharia S.B."/>
        </authorList>
    </citation>
    <scope>NUCLEOTIDE SEQUENCE [LARGE SCALE GENOMIC DNA]</scope>
    <source>
        <strain evidence="3 4">BAB-32</strain>
    </source>
</reference>
<protein>
    <submittedName>
        <fullName evidence="3">Uncharacterized protein</fullName>
    </submittedName>
</protein>
<dbReference type="EMBL" id="ANPE02000238">
    <property type="protein sequence ID" value="EMY32688.1"/>
    <property type="molecule type" value="Genomic_DNA"/>
</dbReference>
<proteinExistence type="predicted"/>
<keyword evidence="4" id="KW-1185">Reference proteome</keyword>
<dbReference type="PANTHER" id="PTHR33744">
    <property type="entry name" value="CARBOHYDRATE DIACID REGULATOR"/>
    <property type="match status" value="1"/>
</dbReference>
<dbReference type="InterPro" id="IPR042070">
    <property type="entry name" value="PucR_C-HTH_sf"/>
</dbReference>
<dbReference type="Proteomes" id="UP000010729">
    <property type="component" value="Unassembled WGS sequence"/>
</dbReference>
<dbReference type="AlphaFoldDB" id="N1V371"/>